<proteinExistence type="inferred from homology"/>
<feature type="compositionally biased region" description="Acidic residues" evidence="2">
    <location>
        <begin position="666"/>
        <end position="681"/>
    </location>
</feature>
<accession>V2XRP0</accession>
<dbReference type="InterPro" id="IPR012340">
    <property type="entry name" value="NA-bd_OB-fold"/>
</dbReference>
<feature type="compositionally biased region" description="Basic and acidic residues" evidence="2">
    <location>
        <begin position="264"/>
        <end position="283"/>
    </location>
</feature>
<feature type="region of interest" description="Disordered" evidence="2">
    <location>
        <begin position="108"/>
        <end position="150"/>
    </location>
</feature>
<feature type="region of interest" description="Disordered" evidence="2">
    <location>
        <begin position="256"/>
        <end position="284"/>
    </location>
</feature>
<dbReference type="GO" id="GO:0006270">
    <property type="term" value="P:DNA replication initiation"/>
    <property type="evidence" value="ECO:0007669"/>
    <property type="project" value="InterPro"/>
</dbReference>
<dbReference type="EMBL" id="AWSO01000047">
    <property type="protein sequence ID" value="ESK96412.1"/>
    <property type="molecule type" value="Genomic_DNA"/>
</dbReference>
<feature type="compositionally biased region" description="Basic and acidic residues" evidence="2">
    <location>
        <begin position="65"/>
        <end position="80"/>
    </location>
</feature>
<comment type="caution">
    <text evidence="4">The sequence shown here is derived from an EMBL/GenBank/DDBJ whole genome shotgun (WGS) entry which is preliminary data.</text>
</comment>
<reference evidence="4 5" key="1">
    <citation type="journal article" date="2014" name="BMC Genomics">
        <title>Genome and secretome analysis of the hemibiotrophic fungal pathogen, Moniliophthora roreri, which causes frosty pod rot disease of cacao: mechanisms of the biotrophic and necrotrophic phases.</title>
        <authorList>
            <person name="Meinhardt L.W."/>
            <person name="Costa G.G.L."/>
            <person name="Thomazella D.P.T."/>
            <person name="Teixeira P.J.P.L."/>
            <person name="Carazzolle M.F."/>
            <person name="Schuster S.C."/>
            <person name="Carlson J.E."/>
            <person name="Guiltinan M.J."/>
            <person name="Mieczkowski P."/>
            <person name="Farmer A."/>
            <person name="Ramaraj T."/>
            <person name="Crozier J."/>
            <person name="Davis R.E."/>
            <person name="Shao J."/>
            <person name="Melnick R.L."/>
            <person name="Pereira G.A.G."/>
            <person name="Bailey B.A."/>
        </authorList>
    </citation>
    <scope>NUCLEOTIDE SEQUENCE [LARGE SCALE GENOMIC DNA]</scope>
    <source>
        <strain evidence="4 5">MCA 2997</strain>
    </source>
</reference>
<sequence length="681" mass="75417">MESSLQKSAKEKQKREEIKREIAKLQSQLGNFSGEETTPGSPKREQRDSVILAPATPSPKKKRKAEGIRQPERKTFESHKTTSAPVIVKVNHIPVKPAASNLLERLTSLRGQPKDEATSDCKRTSAFTDRPHQPDLSQLPTASSSSSGPRRDECLALIEDLEAGPLEHTPPFDDPNFDTIEPNSGIRLSSRTLPHEDLQDYLRGRYYLSPSRLYSSIRLLPDKQGYDVPVPGDWVTIAVVAERGPLKYASAPVGIRKDEDEEENKGKNGKQDKGKEKEKEEHKSKGKKYINFKLIDFGSRSGGSSSGGKAVIRGDAFLSLLLFESDGYDLITREGSKRPEKIYKGGSRGAFEAMTKLKEGDVVALLNPRVLKPYQRKVDDPHPVNNILAITPESAASITTIGRAKDLGMCIAIKRDGKICGSWCDKRVSNVCDFHVQTAVDSRRAARPEFSAGTSGLGSAVARAKRKNDYDSKRQWGLQPNSQQDQLGEAGATYVFSGHIIKGSPNDPECFSREKLTRDQKKLAARESERALEKLLKRDKDGMQSVMKARQALGVTNKRKREETERKKGGTKLFDTSLDDGSELGSDQEPTCKKRRSAYSFQLMRHTGFDPVATKHGEPRQTTEDVKKKMDELALIHQSRKASDLSRIVGPKKRSGVIAPSCPTEPETEELGDGMIDLDAD</sequence>
<feature type="region of interest" description="Disordered" evidence="2">
    <location>
        <begin position="555"/>
        <end position="592"/>
    </location>
</feature>
<feature type="compositionally biased region" description="Basic and acidic residues" evidence="2">
    <location>
        <begin position="8"/>
        <end position="23"/>
    </location>
</feature>
<feature type="region of interest" description="Disordered" evidence="2">
    <location>
        <begin position="1"/>
        <end position="83"/>
    </location>
</feature>
<feature type="region of interest" description="Disordered" evidence="2">
    <location>
        <begin position="165"/>
        <end position="188"/>
    </location>
</feature>
<feature type="compositionally biased region" description="Polar residues" evidence="2">
    <location>
        <begin position="25"/>
        <end position="40"/>
    </location>
</feature>
<dbReference type="InterPro" id="IPR015408">
    <property type="entry name" value="Znf_Mcm10/DnaG"/>
</dbReference>
<dbReference type="OrthoDB" id="202825at2759"/>
<name>V2XRP0_MONRO</name>
<evidence type="ECO:0000256" key="1">
    <source>
        <dbReference type="ARBA" id="ARBA00009679"/>
    </source>
</evidence>
<dbReference type="GO" id="GO:0043596">
    <property type="term" value="C:nuclear replication fork"/>
    <property type="evidence" value="ECO:0007669"/>
    <property type="project" value="TreeGrafter"/>
</dbReference>
<dbReference type="PANTHER" id="PTHR13454:SF11">
    <property type="entry name" value="PROTEIN MCM10 HOMOLOG"/>
    <property type="match status" value="1"/>
</dbReference>
<dbReference type="Pfam" id="PF09329">
    <property type="entry name" value="zf-primase"/>
    <property type="match status" value="1"/>
</dbReference>
<evidence type="ECO:0000256" key="2">
    <source>
        <dbReference type="SAM" id="MobiDB-lite"/>
    </source>
</evidence>
<evidence type="ECO:0000313" key="4">
    <source>
        <dbReference type="EMBL" id="ESK96412.1"/>
    </source>
</evidence>
<dbReference type="PANTHER" id="PTHR13454">
    <property type="entry name" value="PROTEIN MCM10 HOMOLOG"/>
    <property type="match status" value="1"/>
</dbReference>
<dbReference type="HOGENOM" id="CLU_015393_1_0_1"/>
<organism evidence="4 5">
    <name type="scientific">Moniliophthora roreri (strain MCA 2997)</name>
    <name type="common">Cocoa frosty pod rot fungus</name>
    <name type="synonym">Crinipellis roreri</name>
    <dbReference type="NCBI Taxonomy" id="1381753"/>
    <lineage>
        <taxon>Eukaryota</taxon>
        <taxon>Fungi</taxon>
        <taxon>Dikarya</taxon>
        <taxon>Basidiomycota</taxon>
        <taxon>Agaricomycotina</taxon>
        <taxon>Agaricomycetes</taxon>
        <taxon>Agaricomycetidae</taxon>
        <taxon>Agaricales</taxon>
        <taxon>Marasmiineae</taxon>
        <taxon>Marasmiaceae</taxon>
        <taxon>Moniliophthora</taxon>
    </lineage>
</organism>
<protein>
    <submittedName>
        <fullName evidence="4">Dna replication protein</fullName>
    </submittedName>
</protein>
<dbReference type="KEGG" id="mrr:Moror_6920"/>
<evidence type="ECO:0000259" key="3">
    <source>
        <dbReference type="Pfam" id="PF09329"/>
    </source>
</evidence>
<dbReference type="InterPro" id="IPR040184">
    <property type="entry name" value="Mcm10"/>
</dbReference>
<feature type="region of interest" description="Disordered" evidence="2">
    <location>
        <begin position="654"/>
        <end position="681"/>
    </location>
</feature>
<comment type="similarity">
    <text evidence="1">Belongs to the MCM10 family.</text>
</comment>
<evidence type="ECO:0000313" key="5">
    <source>
        <dbReference type="Proteomes" id="UP000017559"/>
    </source>
</evidence>
<dbReference type="Proteomes" id="UP000017559">
    <property type="component" value="Unassembled WGS sequence"/>
</dbReference>
<dbReference type="Gene3D" id="2.40.50.140">
    <property type="entry name" value="Nucleic acid-binding proteins"/>
    <property type="match status" value="1"/>
</dbReference>
<dbReference type="STRING" id="1381753.V2XRP0"/>
<feature type="compositionally biased region" description="Basic and acidic residues" evidence="2">
    <location>
        <begin position="112"/>
        <end position="133"/>
    </location>
</feature>
<gene>
    <name evidence="4" type="ORF">Moror_6920</name>
</gene>
<dbReference type="GO" id="GO:0003697">
    <property type="term" value="F:single-stranded DNA binding"/>
    <property type="evidence" value="ECO:0007669"/>
    <property type="project" value="InterPro"/>
</dbReference>
<dbReference type="AlphaFoldDB" id="V2XRP0"/>
<dbReference type="GO" id="GO:0003688">
    <property type="term" value="F:DNA replication origin binding"/>
    <property type="evidence" value="ECO:0007669"/>
    <property type="project" value="TreeGrafter"/>
</dbReference>
<keyword evidence="5" id="KW-1185">Reference proteome</keyword>
<feature type="domain" description="Zinc finger Mcm10/DnaG-type" evidence="3">
    <location>
        <begin position="402"/>
        <end position="447"/>
    </location>
</feature>